<dbReference type="CDD" id="cd07721">
    <property type="entry name" value="yflN-like_MBL-fold"/>
    <property type="match status" value="1"/>
</dbReference>
<keyword evidence="2" id="KW-0378">Hydrolase</keyword>
<dbReference type="Pfam" id="PF00753">
    <property type="entry name" value="Lactamase_B"/>
    <property type="match status" value="1"/>
</dbReference>
<protein>
    <submittedName>
        <fullName evidence="2">MBL fold metallo-hydrolase</fullName>
    </submittedName>
</protein>
<proteinExistence type="predicted"/>
<name>A0A6I4VP08_9BACL</name>
<dbReference type="PANTHER" id="PTHR42951:SF15">
    <property type="entry name" value="METALLO-BETA-LACTAMASE SUPERFAMILY PROTEIN"/>
    <property type="match status" value="1"/>
</dbReference>
<comment type="caution">
    <text evidence="2">The sequence shown here is derived from an EMBL/GenBank/DDBJ whole genome shotgun (WGS) entry which is preliminary data.</text>
</comment>
<dbReference type="EMBL" id="WUUL01000002">
    <property type="protein sequence ID" value="MXQ52803.1"/>
    <property type="molecule type" value="Genomic_DNA"/>
</dbReference>
<dbReference type="AlphaFoldDB" id="A0A6I4VP08"/>
<dbReference type="SUPFAM" id="SSF56281">
    <property type="entry name" value="Metallo-hydrolase/oxidoreductase"/>
    <property type="match status" value="1"/>
</dbReference>
<dbReference type="InterPro" id="IPR036866">
    <property type="entry name" value="RibonucZ/Hydroxyglut_hydro"/>
</dbReference>
<evidence type="ECO:0000313" key="2">
    <source>
        <dbReference type="EMBL" id="MXQ52803.1"/>
    </source>
</evidence>
<gene>
    <name evidence="2" type="ORF">GSM42_03465</name>
</gene>
<keyword evidence="3" id="KW-1185">Reference proteome</keyword>
<evidence type="ECO:0000259" key="1">
    <source>
        <dbReference type="SMART" id="SM00849"/>
    </source>
</evidence>
<dbReference type="GO" id="GO:0016787">
    <property type="term" value="F:hydrolase activity"/>
    <property type="evidence" value="ECO:0007669"/>
    <property type="project" value="UniProtKB-KW"/>
</dbReference>
<dbReference type="InterPro" id="IPR001279">
    <property type="entry name" value="Metallo-B-lactamas"/>
</dbReference>
<dbReference type="SMART" id="SM00849">
    <property type="entry name" value="Lactamase_B"/>
    <property type="match status" value="1"/>
</dbReference>
<dbReference type="PANTHER" id="PTHR42951">
    <property type="entry name" value="METALLO-BETA-LACTAMASE DOMAIN-CONTAINING"/>
    <property type="match status" value="1"/>
</dbReference>
<dbReference type="Proteomes" id="UP000430692">
    <property type="component" value="Unassembled WGS sequence"/>
</dbReference>
<sequence length="246" mass="27936">MLNLPFEKKWMYHLTVLYNENSNSYVLVDTGMPGQYEEILEQFEKLGLPASRLSDIILTHQDVDHIGSLPEFIEKHSVNVYAHEIDKPYINGHKQLIKWPETFIQMLPENRRNLLESFYLAKPSANVTHVIKDGDHLPIAGGLIVIHTPGHTPGHVSLYHKRSKTLIAGDAMAVVNGELKGPVPDPGVTPDLETAIDSLQKFKTFPIETVFCYHGGKYEGNVHKRIDEITNRYHNGTYTMKTFFDS</sequence>
<dbReference type="InterPro" id="IPR050855">
    <property type="entry name" value="NDM-1-like"/>
</dbReference>
<reference evidence="2 3" key="1">
    <citation type="submission" date="2019-12" db="EMBL/GenBank/DDBJ databases">
        <title>Whole-genome analyses of novel actinobacteria.</title>
        <authorList>
            <person name="Sahin N."/>
            <person name="Saygin H."/>
        </authorList>
    </citation>
    <scope>NUCLEOTIDE SEQUENCE [LARGE SCALE GENOMIC DNA]</scope>
    <source>
        <strain evidence="2 3">KC615</strain>
    </source>
</reference>
<evidence type="ECO:0000313" key="3">
    <source>
        <dbReference type="Proteomes" id="UP000430692"/>
    </source>
</evidence>
<dbReference type="Gene3D" id="3.60.15.10">
    <property type="entry name" value="Ribonuclease Z/Hydroxyacylglutathione hydrolase-like"/>
    <property type="match status" value="1"/>
</dbReference>
<accession>A0A6I4VP08</accession>
<organism evidence="2 3">
    <name type="scientific">Shimazuella alba</name>
    <dbReference type="NCBI Taxonomy" id="2690964"/>
    <lineage>
        <taxon>Bacteria</taxon>
        <taxon>Bacillati</taxon>
        <taxon>Bacillota</taxon>
        <taxon>Bacilli</taxon>
        <taxon>Bacillales</taxon>
        <taxon>Thermoactinomycetaceae</taxon>
        <taxon>Shimazuella</taxon>
    </lineage>
</organism>
<feature type="domain" description="Metallo-beta-lactamase" evidence="1">
    <location>
        <begin position="12"/>
        <end position="214"/>
    </location>
</feature>